<feature type="compositionally biased region" description="Gly residues" evidence="1">
    <location>
        <begin position="9"/>
        <end position="19"/>
    </location>
</feature>
<keyword evidence="2" id="KW-1133">Transmembrane helix</keyword>
<feature type="region of interest" description="Disordered" evidence="1">
    <location>
        <begin position="146"/>
        <end position="212"/>
    </location>
</feature>
<dbReference type="EnsemblMetazoa" id="ACOM022415-RA">
    <property type="protein sequence ID" value="ACOM022415-PA.1"/>
    <property type="gene ID" value="ACOM022415"/>
</dbReference>
<evidence type="ECO:0000256" key="1">
    <source>
        <dbReference type="SAM" id="MobiDB-lite"/>
    </source>
</evidence>
<organism evidence="3">
    <name type="scientific">Anopheles coluzzii</name>
    <name type="common">African malaria mosquito</name>
    <dbReference type="NCBI Taxonomy" id="1518534"/>
    <lineage>
        <taxon>Eukaryota</taxon>
        <taxon>Metazoa</taxon>
        <taxon>Ecdysozoa</taxon>
        <taxon>Arthropoda</taxon>
        <taxon>Hexapoda</taxon>
        <taxon>Insecta</taxon>
        <taxon>Pterygota</taxon>
        <taxon>Neoptera</taxon>
        <taxon>Endopterygota</taxon>
        <taxon>Diptera</taxon>
        <taxon>Nematocera</taxon>
        <taxon>Culicoidea</taxon>
        <taxon>Culicidae</taxon>
        <taxon>Anophelinae</taxon>
        <taxon>Anopheles</taxon>
    </lineage>
</organism>
<feature type="compositionally biased region" description="Polar residues" evidence="1">
    <location>
        <begin position="180"/>
        <end position="193"/>
    </location>
</feature>
<protein>
    <submittedName>
        <fullName evidence="3">Uncharacterized protein</fullName>
    </submittedName>
</protein>
<reference evidence="3" key="1">
    <citation type="submission" date="2022-08" db="UniProtKB">
        <authorList>
            <consortium name="EnsemblMetazoa"/>
        </authorList>
    </citation>
    <scope>IDENTIFICATION</scope>
</reference>
<dbReference type="AlphaFoldDB" id="A0A8W7NYW9"/>
<feature type="compositionally biased region" description="Pro residues" evidence="1">
    <location>
        <begin position="149"/>
        <end position="160"/>
    </location>
</feature>
<feature type="region of interest" description="Disordered" evidence="1">
    <location>
        <begin position="1"/>
        <end position="30"/>
    </location>
</feature>
<feature type="transmembrane region" description="Helical" evidence="2">
    <location>
        <begin position="37"/>
        <end position="57"/>
    </location>
</feature>
<keyword evidence="2" id="KW-0472">Membrane</keyword>
<name>A0A8W7NYW9_ANOCL</name>
<dbReference type="Proteomes" id="UP000075882">
    <property type="component" value="Unassembled WGS sequence"/>
</dbReference>
<keyword evidence="2" id="KW-0812">Transmembrane</keyword>
<evidence type="ECO:0000313" key="3">
    <source>
        <dbReference type="EnsemblMetazoa" id="ACOM022415-PA.1"/>
    </source>
</evidence>
<proteinExistence type="predicted"/>
<evidence type="ECO:0000256" key="2">
    <source>
        <dbReference type="SAM" id="Phobius"/>
    </source>
</evidence>
<sequence length="212" mass="22793">MKSKRRRGVAGGGQSGDGQGVAESSGNRSPLSQPFEAALVAAAAAAAAATAAALALARRTSDASRSVQSRCALHLSWWFTISSRKFELPSTNDVRMSGMSPHQRRQYMQYIQSNWSSQFSRKRPPLRELVPGGGGALCPLAGLPLPALEAPPPPPAPPPVVDRRLRPTPDDNSDSEDFSRLQTTPTRTTSEDTGQLRLWATLTPGDSDFWQN</sequence>
<accession>A0A8W7NYW9</accession>